<accession>A0AAV7ZAS0</accession>
<name>A0AAV7ZAS0_9EUKA</name>
<dbReference type="AlphaFoldDB" id="A0AAV7ZAS0"/>
<evidence type="ECO:0000313" key="1">
    <source>
        <dbReference type="EMBL" id="KAJ3437268.1"/>
    </source>
</evidence>
<gene>
    <name evidence="1" type="ORF">M0812_17740</name>
</gene>
<evidence type="ECO:0000313" key="2">
    <source>
        <dbReference type="Proteomes" id="UP001146793"/>
    </source>
</evidence>
<sequence>MAFKTTLKIQSTNIPNPQNYNILNSHFLNISFLSTKTHKISLTNQYQSSIINQIFPKNTQKQQNTIVSQQNSTLKQTNSKHTTNHSSNHLQTNTYIQQHKNQHSQTQNAQHHNYLTTHSIIHNQKQQYQQYYSPNKNY</sequence>
<protein>
    <submittedName>
        <fullName evidence="1">Uncharacterized protein</fullName>
    </submittedName>
</protein>
<reference evidence="1" key="1">
    <citation type="submission" date="2022-08" db="EMBL/GenBank/DDBJ databases">
        <title>Novel sulphate-reducing endosymbionts in the free-living metamonad Anaeramoeba.</title>
        <authorList>
            <person name="Jerlstrom-Hultqvist J."/>
            <person name="Cepicka I."/>
            <person name="Gallot-Lavallee L."/>
            <person name="Salas-Leiva D."/>
            <person name="Curtis B.A."/>
            <person name="Zahonova K."/>
            <person name="Pipaliya S."/>
            <person name="Dacks J."/>
            <person name="Roger A.J."/>
        </authorList>
    </citation>
    <scope>NUCLEOTIDE SEQUENCE</scope>
    <source>
        <strain evidence="1">Busselton2</strain>
    </source>
</reference>
<comment type="caution">
    <text evidence="1">The sequence shown here is derived from an EMBL/GenBank/DDBJ whole genome shotgun (WGS) entry which is preliminary data.</text>
</comment>
<dbReference type="EMBL" id="JANTQA010000034">
    <property type="protein sequence ID" value="KAJ3437268.1"/>
    <property type="molecule type" value="Genomic_DNA"/>
</dbReference>
<proteinExistence type="predicted"/>
<organism evidence="1 2">
    <name type="scientific">Anaeramoeba flamelloides</name>
    <dbReference type="NCBI Taxonomy" id="1746091"/>
    <lineage>
        <taxon>Eukaryota</taxon>
        <taxon>Metamonada</taxon>
        <taxon>Anaeramoebidae</taxon>
        <taxon>Anaeramoeba</taxon>
    </lineage>
</organism>
<dbReference type="Proteomes" id="UP001146793">
    <property type="component" value="Unassembled WGS sequence"/>
</dbReference>